<reference evidence="6" key="1">
    <citation type="journal article" date="2021" name="IMA Fungus">
        <title>Genomic characterization of three marine fungi, including Emericellopsis atlantica sp. nov. with signatures of a generalist lifestyle and marine biomass degradation.</title>
        <authorList>
            <person name="Hagestad O.C."/>
            <person name="Hou L."/>
            <person name="Andersen J.H."/>
            <person name="Hansen E.H."/>
            <person name="Altermark B."/>
            <person name="Li C."/>
            <person name="Kuhnert E."/>
            <person name="Cox R.J."/>
            <person name="Crous P.W."/>
            <person name="Spatafora J.W."/>
            <person name="Lail K."/>
            <person name="Amirebrahimi M."/>
            <person name="Lipzen A."/>
            <person name="Pangilinan J."/>
            <person name="Andreopoulos W."/>
            <person name="Hayes R.D."/>
            <person name="Ng V."/>
            <person name="Grigoriev I.V."/>
            <person name="Jackson S.A."/>
            <person name="Sutton T.D.S."/>
            <person name="Dobson A.D.W."/>
            <person name="Rama T."/>
        </authorList>
    </citation>
    <scope>NUCLEOTIDE SEQUENCE</scope>
    <source>
        <strain evidence="6">TS7</strain>
    </source>
</reference>
<dbReference type="InterPro" id="IPR050315">
    <property type="entry name" value="FAD-oxidoreductase_2"/>
</dbReference>
<keyword evidence="2" id="KW-0285">Flavoprotein</keyword>
<dbReference type="AlphaFoldDB" id="A0A9P8CS41"/>
<accession>A0A9P8CS41</accession>
<protein>
    <recommendedName>
        <fullName evidence="5">FAD-dependent oxidoreductase 2 FAD-binding domain-containing protein</fullName>
    </recommendedName>
</protein>
<evidence type="ECO:0000313" key="7">
    <source>
        <dbReference type="Proteomes" id="UP000887229"/>
    </source>
</evidence>
<dbReference type="OrthoDB" id="7777654at2759"/>
<dbReference type="RefSeq" id="XP_046120739.1">
    <property type="nucleotide sequence ID" value="XM_046260153.1"/>
</dbReference>
<sequence length="525" mass="56915">MTTIPSQVDILVVGSGNAGFAAALSAKQSGAENVLLIDKCPKEWAGGNTYFTAGAYRTAHGGLDDLLPLVNNVSAEQAKKIDLAPYTEKDFKDDLQRVCMGRTDKALGHALVADSNAAIRWLSKNGIRFQLSFNRQAYEVDGRLKFWGGLSLKTQDGGKGLIEDYRSIAKRNGIQVAWSTGLQDMEPQSEQKGWLARVSAGGVDQTIKAKAVILAAGGFEANPRMRSQFLGSGWDLAMVRGTPYNTGDILEMAINRLGAQPVGNWSGCHSVAWDANADPNVGDRLASNEYTKSGYPLGLMLNVEGRRFVDEGIDLRNYTYAKFGRAIMQQPEQLAFQVWDARTSSMLRSEEYREERVEHITADTLEELAAKCATKGLKDQGAFVRTIQEYNEAVYAHRQENPSATWDPAIRDGVSTQSSAKQLALAKSNWALPLDKGPFLAVKVTCGITFTFGGLKIDPETAGLVHRMTGRPIPNMYCVGEMVGGLFYSNYPGGSGLTSGAVFGRRAGKAAATALKSTSMNKARL</sequence>
<gene>
    <name evidence="6" type="ORF">F5Z01DRAFT_489275</name>
</gene>
<evidence type="ECO:0000256" key="3">
    <source>
        <dbReference type="ARBA" id="ARBA00022827"/>
    </source>
</evidence>
<comment type="cofactor">
    <cofactor evidence="1">
        <name>FAD</name>
        <dbReference type="ChEBI" id="CHEBI:57692"/>
    </cofactor>
</comment>
<evidence type="ECO:0000259" key="5">
    <source>
        <dbReference type="Pfam" id="PF00890"/>
    </source>
</evidence>
<dbReference type="SUPFAM" id="SSF56425">
    <property type="entry name" value="Succinate dehydrogenase/fumarate reductase flavoprotein, catalytic domain"/>
    <property type="match status" value="1"/>
</dbReference>
<name>A0A9P8CS41_9HYPO</name>
<keyword evidence="3" id="KW-0274">FAD</keyword>
<evidence type="ECO:0000256" key="4">
    <source>
        <dbReference type="ARBA" id="ARBA00023002"/>
    </source>
</evidence>
<dbReference type="EMBL" id="MU251247">
    <property type="protein sequence ID" value="KAG9256815.1"/>
    <property type="molecule type" value="Genomic_DNA"/>
</dbReference>
<keyword evidence="4" id="KW-0560">Oxidoreductase</keyword>
<dbReference type="Gene3D" id="3.50.50.60">
    <property type="entry name" value="FAD/NAD(P)-binding domain"/>
    <property type="match status" value="1"/>
</dbReference>
<dbReference type="NCBIfam" id="NF006130">
    <property type="entry name" value="PRK08274.1"/>
    <property type="match status" value="1"/>
</dbReference>
<dbReference type="GO" id="GO:0016491">
    <property type="term" value="F:oxidoreductase activity"/>
    <property type="evidence" value="ECO:0007669"/>
    <property type="project" value="UniProtKB-KW"/>
</dbReference>
<dbReference type="PANTHER" id="PTHR43400:SF7">
    <property type="entry name" value="FAD-DEPENDENT OXIDOREDUCTASE 2 FAD BINDING DOMAIN-CONTAINING PROTEIN"/>
    <property type="match status" value="1"/>
</dbReference>
<proteinExistence type="predicted"/>
<evidence type="ECO:0000313" key="6">
    <source>
        <dbReference type="EMBL" id="KAG9256815.1"/>
    </source>
</evidence>
<keyword evidence="7" id="KW-1185">Reference proteome</keyword>
<comment type="caution">
    <text evidence="6">The sequence shown here is derived from an EMBL/GenBank/DDBJ whole genome shotgun (WGS) entry which is preliminary data.</text>
</comment>
<dbReference type="Pfam" id="PF00890">
    <property type="entry name" value="FAD_binding_2"/>
    <property type="match status" value="1"/>
</dbReference>
<dbReference type="SUPFAM" id="SSF51905">
    <property type="entry name" value="FAD/NAD(P)-binding domain"/>
    <property type="match status" value="1"/>
</dbReference>
<dbReference type="PANTHER" id="PTHR43400">
    <property type="entry name" value="FUMARATE REDUCTASE"/>
    <property type="match status" value="1"/>
</dbReference>
<dbReference type="GeneID" id="70291056"/>
<organism evidence="6 7">
    <name type="scientific">Emericellopsis atlantica</name>
    <dbReference type="NCBI Taxonomy" id="2614577"/>
    <lineage>
        <taxon>Eukaryota</taxon>
        <taxon>Fungi</taxon>
        <taxon>Dikarya</taxon>
        <taxon>Ascomycota</taxon>
        <taxon>Pezizomycotina</taxon>
        <taxon>Sordariomycetes</taxon>
        <taxon>Hypocreomycetidae</taxon>
        <taxon>Hypocreales</taxon>
        <taxon>Bionectriaceae</taxon>
        <taxon>Emericellopsis</taxon>
    </lineage>
</organism>
<evidence type="ECO:0000256" key="2">
    <source>
        <dbReference type="ARBA" id="ARBA00022630"/>
    </source>
</evidence>
<dbReference type="InterPro" id="IPR027477">
    <property type="entry name" value="Succ_DH/fumarate_Rdtase_cat_sf"/>
</dbReference>
<feature type="domain" description="FAD-dependent oxidoreductase 2 FAD-binding" evidence="5">
    <location>
        <begin position="9"/>
        <end position="495"/>
    </location>
</feature>
<dbReference type="Gene3D" id="3.90.700.10">
    <property type="entry name" value="Succinate dehydrogenase/fumarate reductase flavoprotein, catalytic domain"/>
    <property type="match status" value="1"/>
</dbReference>
<evidence type="ECO:0000256" key="1">
    <source>
        <dbReference type="ARBA" id="ARBA00001974"/>
    </source>
</evidence>
<dbReference type="InterPro" id="IPR003953">
    <property type="entry name" value="FAD-dep_OxRdtase_2_FAD-bd"/>
</dbReference>
<dbReference type="InterPro" id="IPR036188">
    <property type="entry name" value="FAD/NAD-bd_sf"/>
</dbReference>
<dbReference type="Proteomes" id="UP000887229">
    <property type="component" value="Unassembled WGS sequence"/>
</dbReference>